<feature type="region of interest" description="Disordered" evidence="1">
    <location>
        <begin position="18"/>
        <end position="60"/>
    </location>
</feature>
<evidence type="ECO:0000256" key="1">
    <source>
        <dbReference type="SAM" id="MobiDB-lite"/>
    </source>
</evidence>
<name>A0A944DNB7_PSEFL</name>
<feature type="compositionally biased region" description="Basic and acidic residues" evidence="1">
    <location>
        <begin position="40"/>
        <end position="56"/>
    </location>
</feature>
<dbReference type="InterPro" id="IPR054695">
    <property type="entry name" value="Pierisin-like_dom"/>
</dbReference>
<reference evidence="3" key="1">
    <citation type="submission" date="2021-03" db="EMBL/GenBank/DDBJ databases">
        <title>Genomic analysis provides insights into the functional capacity of soil bacteria communities inhabiting an altitudinal gradient in the Atacama Desert.</title>
        <authorList>
            <person name="Gonzalez M."/>
            <person name="Maldonado J."/>
            <person name="Maza F."/>
            <person name="Hodar C."/>
            <person name="Cortes M."/>
            <person name="Palma R."/>
            <person name="Andreani C."/>
            <person name="Gaete A."/>
            <person name="Vasquez-Dean J."/>
            <person name="Acuna V."/>
            <person name="Aguado M."/>
            <person name="Mandakovic D."/>
            <person name="Latorre M."/>
            <person name="Orellana A."/>
            <person name="Gutierrez R."/>
            <person name="Montecino M."/>
            <person name="Allende M."/>
            <person name="Maass A."/>
            <person name="Cambiazo V."/>
        </authorList>
    </citation>
    <scope>NUCLEOTIDE SEQUENCE</scope>
    <source>
        <strain evidence="3">ISL-25</strain>
    </source>
</reference>
<comment type="caution">
    <text evidence="3">The sequence shown here is derived from an EMBL/GenBank/DDBJ whole genome shotgun (WGS) entry which is preliminary data.</text>
</comment>
<accession>A0A944DNB7</accession>
<evidence type="ECO:0000313" key="4">
    <source>
        <dbReference type="Proteomes" id="UP000692896"/>
    </source>
</evidence>
<dbReference type="RefSeq" id="WP_435304075.1">
    <property type="nucleotide sequence ID" value="NZ_JAGGNX010000019.1"/>
</dbReference>
<evidence type="ECO:0000313" key="3">
    <source>
        <dbReference type="EMBL" id="MBT2331882.1"/>
    </source>
</evidence>
<sequence length="174" mass="19097">VDPLGLVDCPGKGGCRSAVGAEDPAAKATVSQAESKLPSPKKEDDFLYRGDERNPEDVFESGFKSKGKSKDLFLHSMDSDSPPSYYISTSYSRDVGKKFATGEYTKIGYLYALQKIPGYDLKKELGAAYLFDAEKEIAIPNRISNEDVLGATLILDNGKEFGYSIPNPNRRIKK</sequence>
<gene>
    <name evidence="3" type="ORF">J7E47_24505</name>
</gene>
<organism evidence="3 4">
    <name type="scientific">Pseudomonas fluorescens</name>
    <dbReference type="NCBI Taxonomy" id="294"/>
    <lineage>
        <taxon>Bacteria</taxon>
        <taxon>Pseudomonadati</taxon>
        <taxon>Pseudomonadota</taxon>
        <taxon>Gammaproteobacteria</taxon>
        <taxon>Pseudomonadales</taxon>
        <taxon>Pseudomonadaceae</taxon>
        <taxon>Pseudomonas</taxon>
    </lineage>
</organism>
<dbReference type="Pfam" id="PF22596">
    <property type="entry name" value="Scabin-like"/>
    <property type="match status" value="1"/>
</dbReference>
<dbReference type="AlphaFoldDB" id="A0A944DNB7"/>
<dbReference type="Proteomes" id="UP000692896">
    <property type="component" value="Unassembled WGS sequence"/>
</dbReference>
<feature type="non-terminal residue" evidence="3">
    <location>
        <position position="1"/>
    </location>
</feature>
<dbReference type="EMBL" id="JAGGOB010000065">
    <property type="protein sequence ID" value="MBT2331882.1"/>
    <property type="molecule type" value="Genomic_DNA"/>
</dbReference>
<feature type="domain" description="Pierisin-like" evidence="2">
    <location>
        <begin position="47"/>
        <end position="168"/>
    </location>
</feature>
<proteinExistence type="predicted"/>
<evidence type="ECO:0000259" key="2">
    <source>
        <dbReference type="Pfam" id="PF22596"/>
    </source>
</evidence>
<protein>
    <submittedName>
        <fullName evidence="3">Type IV secretion protein Rhs</fullName>
    </submittedName>
</protein>